<dbReference type="AlphaFoldDB" id="A0A0E0LH29"/>
<reference evidence="3" key="2">
    <citation type="submission" date="2018-05" db="EMBL/GenBank/DDBJ databases">
        <title>OpunRS2 (Oryza punctata Reference Sequence Version 2).</title>
        <authorList>
            <person name="Zhang J."/>
            <person name="Kudrna D."/>
            <person name="Lee S."/>
            <person name="Talag J."/>
            <person name="Welchert J."/>
            <person name="Wing R.A."/>
        </authorList>
    </citation>
    <scope>NUCLEOTIDE SEQUENCE [LARGE SCALE GENOMIC DNA]</scope>
</reference>
<evidence type="ECO:0000313" key="3">
    <source>
        <dbReference type="EnsemblPlants" id="OPUNC07G02770.1"/>
    </source>
</evidence>
<feature type="compositionally biased region" description="Polar residues" evidence="2">
    <location>
        <begin position="32"/>
        <end position="48"/>
    </location>
</feature>
<evidence type="ECO:0000256" key="1">
    <source>
        <dbReference type="SAM" id="Coils"/>
    </source>
</evidence>
<reference evidence="3" key="1">
    <citation type="submission" date="2015-04" db="UniProtKB">
        <authorList>
            <consortium name="EnsemblPlants"/>
        </authorList>
    </citation>
    <scope>IDENTIFICATION</scope>
</reference>
<organism evidence="3">
    <name type="scientific">Oryza punctata</name>
    <name type="common">Red rice</name>
    <dbReference type="NCBI Taxonomy" id="4537"/>
    <lineage>
        <taxon>Eukaryota</taxon>
        <taxon>Viridiplantae</taxon>
        <taxon>Streptophyta</taxon>
        <taxon>Embryophyta</taxon>
        <taxon>Tracheophyta</taxon>
        <taxon>Spermatophyta</taxon>
        <taxon>Magnoliopsida</taxon>
        <taxon>Liliopsida</taxon>
        <taxon>Poales</taxon>
        <taxon>Poaceae</taxon>
        <taxon>BOP clade</taxon>
        <taxon>Oryzoideae</taxon>
        <taxon>Oryzeae</taxon>
        <taxon>Oryzinae</taxon>
        <taxon>Oryza</taxon>
    </lineage>
</organism>
<keyword evidence="1" id="KW-0175">Coiled coil</keyword>
<name>A0A0E0LH29_ORYPU</name>
<dbReference type="Proteomes" id="UP000026962">
    <property type="component" value="Chromosome 7"/>
</dbReference>
<sequence length="98" mass="11284">MAYRSMLHKRILPAAAGAALRRSAAGSRLFQARQQQGNGRQHSSSSSISEFLGADFRRARGNDLRREMEQLLQTAEENSKRWSQEWEELDKLRRYTSS</sequence>
<dbReference type="Gramene" id="OPUNC07G02770.1">
    <property type="protein sequence ID" value="OPUNC07G02770.1"/>
    <property type="gene ID" value="OPUNC07G02770"/>
</dbReference>
<dbReference type="HOGENOM" id="CLU_160974_0_0_1"/>
<protein>
    <submittedName>
        <fullName evidence="3">Uncharacterized protein</fullName>
    </submittedName>
</protein>
<keyword evidence="4" id="KW-1185">Reference proteome</keyword>
<evidence type="ECO:0000256" key="2">
    <source>
        <dbReference type="SAM" id="MobiDB-lite"/>
    </source>
</evidence>
<feature type="coiled-coil region" evidence="1">
    <location>
        <begin position="58"/>
        <end position="85"/>
    </location>
</feature>
<evidence type="ECO:0000313" key="4">
    <source>
        <dbReference type="Proteomes" id="UP000026962"/>
    </source>
</evidence>
<feature type="region of interest" description="Disordered" evidence="2">
    <location>
        <begin position="29"/>
        <end position="48"/>
    </location>
</feature>
<dbReference type="EnsemblPlants" id="OPUNC07G02770.1">
    <property type="protein sequence ID" value="OPUNC07G02770.1"/>
    <property type="gene ID" value="OPUNC07G02770"/>
</dbReference>
<proteinExistence type="predicted"/>
<accession>A0A0E0LH29</accession>